<dbReference type="PANTHER" id="PTHR42032:SF1">
    <property type="entry name" value="YALI0E30679P"/>
    <property type="match status" value="1"/>
</dbReference>
<feature type="compositionally biased region" description="Low complexity" evidence="1">
    <location>
        <begin position="501"/>
        <end position="510"/>
    </location>
</feature>
<keyword evidence="2" id="KW-0472">Membrane</keyword>
<dbReference type="AlphaFoldDB" id="A0AA40CA01"/>
<feature type="region of interest" description="Disordered" evidence="1">
    <location>
        <begin position="199"/>
        <end position="242"/>
    </location>
</feature>
<evidence type="ECO:0000256" key="1">
    <source>
        <dbReference type="SAM" id="MobiDB-lite"/>
    </source>
</evidence>
<feature type="region of interest" description="Disordered" evidence="1">
    <location>
        <begin position="493"/>
        <end position="526"/>
    </location>
</feature>
<reference evidence="3" key="1">
    <citation type="submission" date="2023-06" db="EMBL/GenBank/DDBJ databases">
        <title>Genome-scale phylogeny and comparative genomics of the fungal order Sordariales.</title>
        <authorList>
            <consortium name="Lawrence Berkeley National Laboratory"/>
            <person name="Hensen N."/>
            <person name="Bonometti L."/>
            <person name="Westerberg I."/>
            <person name="Brannstrom I.O."/>
            <person name="Guillou S."/>
            <person name="Cros-Aarteil S."/>
            <person name="Calhoun S."/>
            <person name="Haridas S."/>
            <person name="Kuo A."/>
            <person name="Mondo S."/>
            <person name="Pangilinan J."/>
            <person name="Riley R."/>
            <person name="LaButti K."/>
            <person name="Andreopoulos B."/>
            <person name="Lipzen A."/>
            <person name="Chen C."/>
            <person name="Yanf M."/>
            <person name="Daum C."/>
            <person name="Ng V."/>
            <person name="Clum A."/>
            <person name="Steindorff A."/>
            <person name="Ohm R."/>
            <person name="Martin F."/>
            <person name="Silar P."/>
            <person name="Natvig D."/>
            <person name="Lalanne C."/>
            <person name="Gautier V."/>
            <person name="Ament-velasquez S.L."/>
            <person name="Kruys A."/>
            <person name="Hutchinson M.I."/>
            <person name="Powell A.J."/>
            <person name="Barry K."/>
            <person name="Miller A.N."/>
            <person name="Grigoriev I.V."/>
            <person name="Debuchy R."/>
            <person name="Gladieux P."/>
            <person name="Thoren M.H."/>
            <person name="Johannesson H."/>
        </authorList>
    </citation>
    <scope>NUCLEOTIDE SEQUENCE</scope>
    <source>
        <strain evidence="3">SMH3391-2</strain>
    </source>
</reference>
<dbReference type="EMBL" id="JAULSR010000002">
    <property type="protein sequence ID" value="KAK0629723.1"/>
    <property type="molecule type" value="Genomic_DNA"/>
</dbReference>
<feature type="compositionally biased region" description="Acidic residues" evidence="1">
    <location>
        <begin position="199"/>
        <end position="208"/>
    </location>
</feature>
<sequence length="526" mass="57715">MDSSPGLYSNGAVSPTAGKSSSLPLGGTTTTTTTTSTASPSDTTAASPIAASPAPPGHHTMRRAMTVDEAAYLRRRPTFSQLNPQLNPEPSFDDPRRRSSTFSEYSLTDARRNLQEDILNPGGAVSHSDDRTWWSSLPLIFALLPAIGGILFKNGSSVITDLILLCLAAVFLNWSVTQPWAWYHSAQEVRVREEMVALEEDSDMEETPEPSGRPGAALERVPEEQGGRSPSRTPQGAAAATRRDLALRSQKALSELYMHEVFALLACFTAPVMGAILLHTIRNQLSRPSESLVSNFSLTIFVLTAEIGPLSHLIKLVRARTLHLQKIVQSNLYGEEILTRAQWQELVGRINELEVRAAGGTAAAAANGSTKDLSRQQGKQEAHIVREVRNSIQPELDALNRAVRRYEKKATVLAYQTESRLGAIDTRLNDAISLAAAAAKNSSSDWNFLGWLFERLLWAVMLPFSAIMGLVMLLFRTVFGVFGRNKKAYREKNYGDRRSGRGASSSGRLSSSDRDRDRVPTRLSRR</sequence>
<proteinExistence type="predicted"/>
<feature type="compositionally biased region" description="Basic and acidic residues" evidence="1">
    <location>
        <begin position="511"/>
        <end position="520"/>
    </location>
</feature>
<evidence type="ECO:0000256" key="2">
    <source>
        <dbReference type="SAM" id="Phobius"/>
    </source>
</evidence>
<gene>
    <name evidence="3" type="ORF">B0T17DRAFT_506247</name>
</gene>
<feature type="region of interest" description="Disordered" evidence="1">
    <location>
        <begin position="78"/>
        <end position="99"/>
    </location>
</feature>
<feature type="transmembrane region" description="Helical" evidence="2">
    <location>
        <begin position="293"/>
        <end position="314"/>
    </location>
</feature>
<evidence type="ECO:0000313" key="3">
    <source>
        <dbReference type="EMBL" id="KAK0629723.1"/>
    </source>
</evidence>
<accession>A0AA40CA01</accession>
<comment type="caution">
    <text evidence="3">The sequence shown here is derived from an EMBL/GenBank/DDBJ whole genome shotgun (WGS) entry which is preliminary data.</text>
</comment>
<dbReference type="PANTHER" id="PTHR42032">
    <property type="entry name" value="YALI0E30679P"/>
    <property type="match status" value="1"/>
</dbReference>
<organism evidence="3 4">
    <name type="scientific">Bombardia bombarda</name>
    <dbReference type="NCBI Taxonomy" id="252184"/>
    <lineage>
        <taxon>Eukaryota</taxon>
        <taxon>Fungi</taxon>
        <taxon>Dikarya</taxon>
        <taxon>Ascomycota</taxon>
        <taxon>Pezizomycotina</taxon>
        <taxon>Sordariomycetes</taxon>
        <taxon>Sordariomycetidae</taxon>
        <taxon>Sordariales</taxon>
        <taxon>Lasiosphaeriaceae</taxon>
        <taxon>Bombardia</taxon>
    </lineage>
</organism>
<keyword evidence="4" id="KW-1185">Reference proteome</keyword>
<feature type="compositionally biased region" description="Polar residues" evidence="1">
    <location>
        <begin position="78"/>
        <end position="88"/>
    </location>
</feature>
<feature type="transmembrane region" description="Helical" evidence="2">
    <location>
        <begin position="456"/>
        <end position="482"/>
    </location>
</feature>
<feature type="compositionally biased region" description="Polar residues" evidence="1">
    <location>
        <begin position="1"/>
        <end position="19"/>
    </location>
</feature>
<protein>
    <submittedName>
        <fullName evidence="3">Uncharacterized protein</fullName>
    </submittedName>
</protein>
<evidence type="ECO:0000313" key="4">
    <source>
        <dbReference type="Proteomes" id="UP001174934"/>
    </source>
</evidence>
<keyword evidence="2" id="KW-0812">Transmembrane</keyword>
<dbReference type="Proteomes" id="UP001174934">
    <property type="component" value="Unassembled WGS sequence"/>
</dbReference>
<feature type="compositionally biased region" description="Low complexity" evidence="1">
    <location>
        <begin position="20"/>
        <end position="52"/>
    </location>
</feature>
<keyword evidence="2" id="KW-1133">Transmembrane helix</keyword>
<feature type="transmembrane region" description="Helical" evidence="2">
    <location>
        <begin position="261"/>
        <end position="281"/>
    </location>
</feature>
<name>A0AA40CA01_9PEZI</name>
<feature type="region of interest" description="Disordered" evidence="1">
    <location>
        <begin position="1"/>
        <end position="61"/>
    </location>
</feature>